<reference evidence="4" key="2">
    <citation type="submission" date="2020-09" db="EMBL/GenBank/DDBJ databases">
        <authorList>
            <person name="Sun Q."/>
            <person name="Ohkuma M."/>
        </authorList>
    </citation>
    <scope>NUCLEOTIDE SEQUENCE</scope>
    <source>
        <strain evidence="4">JCM 3090</strain>
    </source>
</reference>
<protein>
    <submittedName>
        <fullName evidence="4">TetR family transcriptional regulator</fullName>
    </submittedName>
</protein>
<gene>
    <name evidence="4" type="ORF">GCM10010123_11690</name>
</gene>
<dbReference type="InterPro" id="IPR023772">
    <property type="entry name" value="DNA-bd_HTH_TetR-type_CS"/>
</dbReference>
<dbReference type="RefSeq" id="WP_229783361.1">
    <property type="nucleotide sequence ID" value="NZ_BMQB01000002.1"/>
</dbReference>
<dbReference type="PROSITE" id="PS01081">
    <property type="entry name" value="HTH_TETR_1"/>
    <property type="match status" value="1"/>
</dbReference>
<dbReference type="InterPro" id="IPR041673">
    <property type="entry name" value="TetR_C_23"/>
</dbReference>
<proteinExistence type="predicted"/>
<dbReference type="PANTHER" id="PTHR30055">
    <property type="entry name" value="HTH-TYPE TRANSCRIPTIONAL REGULATOR RUTR"/>
    <property type="match status" value="1"/>
</dbReference>
<dbReference type="GO" id="GO:0003700">
    <property type="term" value="F:DNA-binding transcription factor activity"/>
    <property type="evidence" value="ECO:0007669"/>
    <property type="project" value="TreeGrafter"/>
</dbReference>
<dbReference type="PROSITE" id="PS50977">
    <property type="entry name" value="HTH_TETR_2"/>
    <property type="match status" value="1"/>
</dbReference>
<evidence type="ECO:0000256" key="1">
    <source>
        <dbReference type="ARBA" id="ARBA00023125"/>
    </source>
</evidence>
<dbReference type="Proteomes" id="UP000649739">
    <property type="component" value="Unassembled WGS sequence"/>
</dbReference>
<dbReference type="EMBL" id="BMQB01000002">
    <property type="protein sequence ID" value="GGJ83648.1"/>
    <property type="molecule type" value="Genomic_DNA"/>
</dbReference>
<dbReference type="SUPFAM" id="SSF46689">
    <property type="entry name" value="Homeodomain-like"/>
    <property type="match status" value="1"/>
</dbReference>
<reference evidence="4" key="1">
    <citation type="journal article" date="2014" name="Int. J. Syst. Evol. Microbiol.">
        <title>Complete genome sequence of Corynebacterium casei LMG S-19264T (=DSM 44701T), isolated from a smear-ripened cheese.</title>
        <authorList>
            <consortium name="US DOE Joint Genome Institute (JGI-PGF)"/>
            <person name="Walter F."/>
            <person name="Albersmeier A."/>
            <person name="Kalinowski J."/>
            <person name="Ruckert C."/>
        </authorList>
    </citation>
    <scope>NUCLEOTIDE SEQUENCE</scope>
    <source>
        <strain evidence="4">JCM 3090</strain>
    </source>
</reference>
<evidence type="ECO:0000256" key="2">
    <source>
        <dbReference type="PROSITE-ProRule" id="PRU00335"/>
    </source>
</evidence>
<feature type="domain" description="HTH tetR-type" evidence="3">
    <location>
        <begin position="19"/>
        <end position="79"/>
    </location>
</feature>
<feature type="DNA-binding region" description="H-T-H motif" evidence="2">
    <location>
        <begin position="42"/>
        <end position="61"/>
    </location>
</feature>
<keyword evidence="1 2" id="KW-0238">DNA-binding</keyword>
<evidence type="ECO:0000313" key="5">
    <source>
        <dbReference type="Proteomes" id="UP000649739"/>
    </source>
</evidence>
<dbReference type="Pfam" id="PF17931">
    <property type="entry name" value="TetR_C_23"/>
    <property type="match status" value="1"/>
</dbReference>
<dbReference type="Pfam" id="PF00440">
    <property type="entry name" value="TetR_N"/>
    <property type="match status" value="1"/>
</dbReference>
<dbReference type="PANTHER" id="PTHR30055:SF146">
    <property type="entry name" value="HTH-TYPE TRANSCRIPTIONAL DUAL REGULATOR CECR"/>
    <property type="match status" value="1"/>
</dbReference>
<keyword evidence="5" id="KW-1185">Reference proteome</keyword>
<sequence>MNPTPGPTAAADPPTSRGEHTRALILDTAMRLFREQGYARTTMRAIAREAGVAVGNAYYYFPSKEHLIQHFYLTAQDGLRDAAAPALARETTLAGRLRALLHAGIDVNAPYHDFAATFFKTAAEPDSPLSPFSAESSAPREATIALFREVVEGSTAKPDAELRAELPELLWLAYMGVILYWVHDRSPGQRRTRALIDGAVPLLDRLVALSRLRVLRPVTREVMTLIRTLRQ</sequence>
<comment type="caution">
    <text evidence="4">The sequence shown here is derived from an EMBL/GenBank/DDBJ whole genome shotgun (WGS) entry which is preliminary data.</text>
</comment>
<dbReference type="PRINTS" id="PR00455">
    <property type="entry name" value="HTHTETR"/>
</dbReference>
<dbReference type="InterPro" id="IPR009057">
    <property type="entry name" value="Homeodomain-like_sf"/>
</dbReference>
<evidence type="ECO:0000313" key="4">
    <source>
        <dbReference type="EMBL" id="GGJ83648.1"/>
    </source>
</evidence>
<accession>A0A8J3B0M8</accession>
<dbReference type="SUPFAM" id="SSF48498">
    <property type="entry name" value="Tetracyclin repressor-like, C-terminal domain"/>
    <property type="match status" value="1"/>
</dbReference>
<dbReference type="InterPro" id="IPR001647">
    <property type="entry name" value="HTH_TetR"/>
</dbReference>
<dbReference type="InterPro" id="IPR036271">
    <property type="entry name" value="Tet_transcr_reg_TetR-rel_C_sf"/>
</dbReference>
<organism evidence="4 5">
    <name type="scientific">Pilimelia anulata</name>
    <dbReference type="NCBI Taxonomy" id="53371"/>
    <lineage>
        <taxon>Bacteria</taxon>
        <taxon>Bacillati</taxon>
        <taxon>Actinomycetota</taxon>
        <taxon>Actinomycetes</taxon>
        <taxon>Micromonosporales</taxon>
        <taxon>Micromonosporaceae</taxon>
        <taxon>Pilimelia</taxon>
    </lineage>
</organism>
<name>A0A8J3B0M8_9ACTN</name>
<evidence type="ECO:0000259" key="3">
    <source>
        <dbReference type="PROSITE" id="PS50977"/>
    </source>
</evidence>
<dbReference type="Gene3D" id="1.10.357.10">
    <property type="entry name" value="Tetracycline Repressor, domain 2"/>
    <property type="match status" value="1"/>
</dbReference>
<dbReference type="GO" id="GO:0000976">
    <property type="term" value="F:transcription cis-regulatory region binding"/>
    <property type="evidence" value="ECO:0007669"/>
    <property type="project" value="TreeGrafter"/>
</dbReference>
<dbReference type="AlphaFoldDB" id="A0A8J3B0M8"/>
<dbReference type="InterPro" id="IPR050109">
    <property type="entry name" value="HTH-type_TetR-like_transc_reg"/>
</dbReference>